<evidence type="ECO:0000313" key="2">
    <source>
        <dbReference type="EMBL" id="EST55682.1"/>
    </source>
</evidence>
<dbReference type="PATRIC" id="fig|1408254.3.peg.1368"/>
<gene>
    <name evidence="2" type="ORF">T458_06885</name>
</gene>
<dbReference type="STRING" id="1408254.T458_06885"/>
<feature type="region of interest" description="Disordered" evidence="1">
    <location>
        <begin position="81"/>
        <end position="108"/>
    </location>
</feature>
<dbReference type="EMBL" id="AYJU01000003">
    <property type="protein sequence ID" value="EST55682.1"/>
    <property type="molecule type" value="Genomic_DNA"/>
</dbReference>
<name>V6MBS8_9BACL</name>
<dbReference type="HOGENOM" id="CLU_1318869_0_0_9"/>
<sequence length="208" mass="22749">MRQHAGEVLRQQDREEGKCCARAQIRAPIPLRRQPLGNGSAGAGIFSPNGETLRIRPAEIAPTTLTECHRMCEAKPQTSAEIGLRGGNRDSPAVRTSVAPKAGGPSERGCGNRVPFSLVLICYTQERTFGFVDSKVFFSKSCARMTRAVGNISKAPERGVRQRPRKTQNSPKDLCRVILGNAIINRIGENIQKSIVSPFCFSFILSLK</sequence>
<accession>V6MBS8</accession>
<evidence type="ECO:0000256" key="1">
    <source>
        <dbReference type="SAM" id="MobiDB-lite"/>
    </source>
</evidence>
<organism evidence="2 3">
    <name type="scientific">Brevibacillus panacihumi W25</name>
    <dbReference type="NCBI Taxonomy" id="1408254"/>
    <lineage>
        <taxon>Bacteria</taxon>
        <taxon>Bacillati</taxon>
        <taxon>Bacillota</taxon>
        <taxon>Bacilli</taxon>
        <taxon>Bacillales</taxon>
        <taxon>Paenibacillaceae</taxon>
        <taxon>Brevibacillus</taxon>
    </lineage>
</organism>
<dbReference type="Proteomes" id="UP000017973">
    <property type="component" value="Unassembled WGS sequence"/>
</dbReference>
<keyword evidence="3" id="KW-1185">Reference proteome</keyword>
<dbReference type="AlphaFoldDB" id="V6MBS8"/>
<protein>
    <submittedName>
        <fullName evidence="2">Uncharacterized protein</fullName>
    </submittedName>
</protein>
<proteinExistence type="predicted"/>
<comment type="caution">
    <text evidence="2">The sequence shown here is derived from an EMBL/GenBank/DDBJ whole genome shotgun (WGS) entry which is preliminary data.</text>
</comment>
<evidence type="ECO:0000313" key="3">
    <source>
        <dbReference type="Proteomes" id="UP000017973"/>
    </source>
</evidence>
<reference evidence="2 3" key="1">
    <citation type="journal article" date="2014" name="Genome Announc.">
        <title>Draft Genome Sequence of Brevibacillus panacihumi Strain W25, a Halotolerant Hydrocarbon-Degrading Bacterium.</title>
        <authorList>
            <person name="Wang X."/>
            <person name="Jin D."/>
            <person name="Zhou L."/>
            <person name="Wu L."/>
            <person name="An W."/>
            <person name="Chen Y."/>
            <person name="Zhao L."/>
        </authorList>
    </citation>
    <scope>NUCLEOTIDE SEQUENCE [LARGE SCALE GENOMIC DNA]</scope>
    <source>
        <strain evidence="2 3">W25</strain>
    </source>
</reference>